<evidence type="ECO:0000256" key="9">
    <source>
        <dbReference type="ARBA" id="ARBA00023242"/>
    </source>
</evidence>
<evidence type="ECO:0000256" key="5">
    <source>
        <dbReference type="ARBA" id="ARBA00022695"/>
    </source>
</evidence>
<dbReference type="Gene3D" id="3.30.470.30">
    <property type="entry name" value="DNA ligase/mRNA capping enzyme"/>
    <property type="match status" value="1"/>
</dbReference>
<dbReference type="Pfam" id="PF01331">
    <property type="entry name" value="mRNA_cap_enzyme"/>
    <property type="match status" value="1"/>
</dbReference>
<comment type="caution">
    <text evidence="13">The sequence shown here is derived from an EMBL/GenBank/DDBJ whole genome shotgun (WGS) entry which is preliminary data.</text>
</comment>
<keyword evidence="9" id="KW-0539">Nucleus</keyword>
<dbReference type="InterPro" id="IPR001339">
    <property type="entry name" value="mRNA_cap_enzyme_adenylation"/>
</dbReference>
<evidence type="ECO:0000256" key="11">
    <source>
        <dbReference type="SAM" id="MobiDB-lite"/>
    </source>
</evidence>
<keyword evidence="3" id="KW-0507">mRNA processing</keyword>
<keyword evidence="5" id="KW-0548">Nucleotidyltransferase</keyword>
<dbReference type="InterPro" id="IPR016130">
    <property type="entry name" value="Tyr_Pase_AS"/>
</dbReference>
<feature type="compositionally biased region" description="Basic and acidic residues" evidence="11">
    <location>
        <begin position="214"/>
        <end position="229"/>
    </location>
</feature>
<feature type="region of interest" description="Disordered" evidence="11">
    <location>
        <begin position="211"/>
        <end position="242"/>
    </location>
</feature>
<keyword evidence="4" id="KW-0808">Transferase</keyword>
<evidence type="ECO:0000259" key="12">
    <source>
        <dbReference type="PROSITE" id="PS50056"/>
    </source>
</evidence>
<dbReference type="CDD" id="cd07895">
    <property type="entry name" value="Adenylation_mRNA_capping"/>
    <property type="match status" value="1"/>
</dbReference>
<evidence type="ECO:0000256" key="10">
    <source>
        <dbReference type="ARBA" id="ARBA00044624"/>
    </source>
</evidence>
<comment type="subcellular location">
    <subcellularLocation>
        <location evidence="1">Nucleus</location>
    </subcellularLocation>
</comment>
<evidence type="ECO:0000256" key="3">
    <source>
        <dbReference type="ARBA" id="ARBA00022664"/>
    </source>
</evidence>
<protein>
    <recommendedName>
        <fullName evidence="2">mRNA guanylyltransferase</fullName>
        <ecNumber evidence="2">2.7.7.50</ecNumber>
    </recommendedName>
</protein>
<keyword evidence="7" id="KW-0506">mRNA capping</keyword>
<evidence type="ECO:0000313" key="13">
    <source>
        <dbReference type="EMBL" id="KAJ8865971.1"/>
    </source>
</evidence>
<evidence type="ECO:0000256" key="2">
    <source>
        <dbReference type="ARBA" id="ARBA00012475"/>
    </source>
</evidence>
<dbReference type="Gene3D" id="3.90.190.10">
    <property type="entry name" value="Protein tyrosine phosphatase superfamily"/>
    <property type="match status" value="1"/>
</dbReference>
<reference evidence="13 14" key="1">
    <citation type="submission" date="2023-02" db="EMBL/GenBank/DDBJ databases">
        <title>LHISI_Scaffold_Assembly.</title>
        <authorList>
            <person name="Stuart O.P."/>
            <person name="Cleave R."/>
            <person name="Magrath M.J.L."/>
            <person name="Mikheyev A.S."/>
        </authorList>
    </citation>
    <scope>NUCLEOTIDE SEQUENCE [LARGE SCALE GENOMIC DNA]</scope>
    <source>
        <strain evidence="13">Daus_M_001</strain>
        <tissue evidence="13">Leg muscle</tissue>
    </source>
</reference>
<evidence type="ECO:0000256" key="7">
    <source>
        <dbReference type="ARBA" id="ARBA00023042"/>
    </source>
</evidence>
<dbReference type="SUPFAM" id="SSF52799">
    <property type="entry name" value="(Phosphotyrosine protein) phosphatases II"/>
    <property type="match status" value="1"/>
</dbReference>
<dbReference type="PROSITE" id="PS50056">
    <property type="entry name" value="TYR_PHOSPHATASE_2"/>
    <property type="match status" value="1"/>
</dbReference>
<dbReference type="PIRSF" id="PIRSF036958">
    <property type="entry name" value="mRNA_capping_HCE"/>
    <property type="match status" value="1"/>
</dbReference>
<dbReference type="InterPro" id="IPR000387">
    <property type="entry name" value="Tyr_Pase_dom"/>
</dbReference>
<dbReference type="PROSITE" id="PS00383">
    <property type="entry name" value="TYR_PHOSPHATASE_1"/>
    <property type="match status" value="1"/>
</dbReference>
<feature type="domain" description="Tyrosine specific protein phosphatases" evidence="12">
    <location>
        <begin position="111"/>
        <end position="167"/>
    </location>
</feature>
<dbReference type="PANTHER" id="PTHR10367">
    <property type="entry name" value="MRNA-CAPPING ENZYME"/>
    <property type="match status" value="1"/>
</dbReference>
<dbReference type="EMBL" id="JARBHB010000017">
    <property type="protein sequence ID" value="KAJ8865971.1"/>
    <property type="molecule type" value="Genomic_DNA"/>
</dbReference>
<evidence type="ECO:0000256" key="6">
    <source>
        <dbReference type="ARBA" id="ARBA00022741"/>
    </source>
</evidence>
<evidence type="ECO:0000256" key="8">
    <source>
        <dbReference type="ARBA" id="ARBA00023134"/>
    </source>
</evidence>
<dbReference type="InterPro" id="IPR012340">
    <property type="entry name" value="NA-bd_OB-fold"/>
</dbReference>
<evidence type="ECO:0000256" key="1">
    <source>
        <dbReference type="ARBA" id="ARBA00004123"/>
    </source>
</evidence>
<dbReference type="InterPro" id="IPR000340">
    <property type="entry name" value="Dual-sp_phosphatase_cat-dom"/>
</dbReference>
<dbReference type="InterPro" id="IPR013846">
    <property type="entry name" value="mRNA_cap_enzyme_C"/>
</dbReference>
<dbReference type="CDD" id="cd17664">
    <property type="entry name" value="Mce1_N"/>
    <property type="match status" value="1"/>
</dbReference>
<organism evidence="13 14">
    <name type="scientific">Dryococelus australis</name>
    <dbReference type="NCBI Taxonomy" id="614101"/>
    <lineage>
        <taxon>Eukaryota</taxon>
        <taxon>Metazoa</taxon>
        <taxon>Ecdysozoa</taxon>
        <taxon>Arthropoda</taxon>
        <taxon>Hexapoda</taxon>
        <taxon>Insecta</taxon>
        <taxon>Pterygota</taxon>
        <taxon>Neoptera</taxon>
        <taxon>Polyneoptera</taxon>
        <taxon>Phasmatodea</taxon>
        <taxon>Verophasmatodea</taxon>
        <taxon>Anareolatae</taxon>
        <taxon>Phasmatidae</taxon>
        <taxon>Eurycanthinae</taxon>
        <taxon>Dryococelus</taxon>
    </lineage>
</organism>
<dbReference type="PANTHER" id="PTHR10367:SF17">
    <property type="entry name" value="MRNA-CAPPING ENZYME"/>
    <property type="match status" value="1"/>
</dbReference>
<dbReference type="SUPFAM" id="SSF56091">
    <property type="entry name" value="DNA ligase/mRNA capping enzyme, catalytic domain"/>
    <property type="match status" value="1"/>
</dbReference>
<keyword evidence="6" id="KW-0547">Nucleotide-binding</keyword>
<dbReference type="Pfam" id="PF03919">
    <property type="entry name" value="mRNA_cap_C"/>
    <property type="match status" value="1"/>
</dbReference>
<keyword evidence="8" id="KW-0342">GTP-binding</keyword>
<dbReference type="Proteomes" id="UP001159363">
    <property type="component" value="Chromosome 16"/>
</dbReference>
<dbReference type="Pfam" id="PF00782">
    <property type="entry name" value="DSPc"/>
    <property type="match status" value="1"/>
</dbReference>
<proteinExistence type="predicted"/>
<dbReference type="InterPro" id="IPR017074">
    <property type="entry name" value="mRNA_cap_enz_bifunc"/>
</dbReference>
<dbReference type="InterPro" id="IPR051029">
    <property type="entry name" value="mRNA_Capping_Enz/RNA_Phosphat"/>
</dbReference>
<dbReference type="SUPFAM" id="SSF50249">
    <property type="entry name" value="Nucleic acid-binding proteins"/>
    <property type="match status" value="1"/>
</dbReference>
<dbReference type="InterPro" id="IPR029021">
    <property type="entry name" value="Prot-tyrosine_phosphatase-like"/>
</dbReference>
<gene>
    <name evidence="13" type="ORF">PR048_033495</name>
</gene>
<sequence>MSFQDNRGAGPTPHHWMHCPRKAGELVANKFLAFKTPLSSAFDDQVPADCRFYPSMVFSSMRSYKRTIGLWIDLTNTTRFYNKQDIESQDCGYLKLQCRGHGETPSNDQTRTFVQICDNFISQHPLEIIAVHCTHGFNRTGFLIASYLVEKMDCSLEAAISQFAQARYVTMDFPHKPVCRTERIYKADYIEELVRRYDDVEGALRAPELPSWHTECDDSNGHDDGKPVENGRGPPYKRRKREFQKKDPKFMEGVPGVTSVMSQPRLGKLQNIVQDFCGWKSSGFPGCQPVSMDMNNITLLHEKPYRVSWKADGMRYMMLILGENEVYFIDRDNSVFEVSGLRFPHRKDLSRHLTNTLLDGEMVIDKVNGKNIPRYLAYDIIKFEGQDVGQTPFYPVRLSCIECVGLACLQKEIVGPRHAAMIEQRIDRNKEPFGVRSKPFWSITQAHRLLEDKFSEQLSHEPDGLIFQPSKDRHLRSSQQQIALSFTQGQVTGRPHHAALVRAGRYKYLCGAEDLEMFHWACPWFPREQRPSPDVLWRFQPQLHLVIHQLSRLSTSLSDTLASEHQEDDQLGRPYMPDRCTSVLKWKPLSLNSVDFKLKIVMEEGQGIVSRKVGQLFVGVLDRPFATLKVNKMIKELDNKIVECKFENNQWVFMRERTDKSFPNSYDTAMGVCNSIRDPVTKEKLFDYIEHHRWHEDNDLMPPPGKVRR</sequence>
<dbReference type="EC" id="2.7.7.50" evidence="2"/>
<name>A0ABQ9G0G2_9NEOP</name>
<dbReference type="Gene3D" id="3.30.1490.430">
    <property type="match status" value="1"/>
</dbReference>
<keyword evidence="14" id="KW-1185">Reference proteome</keyword>
<comment type="catalytic activity">
    <reaction evidence="10">
        <text>a 5'-end diphospho-ribonucleoside in mRNA + GTP + H(+) = a 5'-end (5'-triphosphoguanosine)-ribonucleoside in mRNA + diphosphate</text>
        <dbReference type="Rhea" id="RHEA:67012"/>
        <dbReference type="Rhea" id="RHEA-COMP:17165"/>
        <dbReference type="Rhea" id="RHEA-COMP:17166"/>
        <dbReference type="ChEBI" id="CHEBI:15378"/>
        <dbReference type="ChEBI" id="CHEBI:33019"/>
        <dbReference type="ChEBI" id="CHEBI:37565"/>
        <dbReference type="ChEBI" id="CHEBI:167616"/>
        <dbReference type="ChEBI" id="CHEBI:167617"/>
        <dbReference type="EC" id="2.7.7.50"/>
    </reaction>
    <physiologicalReaction direction="left-to-right" evidence="10">
        <dbReference type="Rhea" id="RHEA:67013"/>
    </physiologicalReaction>
</comment>
<evidence type="ECO:0000313" key="14">
    <source>
        <dbReference type="Proteomes" id="UP001159363"/>
    </source>
</evidence>
<evidence type="ECO:0000256" key="4">
    <source>
        <dbReference type="ARBA" id="ARBA00022679"/>
    </source>
</evidence>
<dbReference type="Gene3D" id="2.40.50.140">
    <property type="entry name" value="Nucleic acid-binding proteins"/>
    <property type="match status" value="1"/>
</dbReference>
<accession>A0ABQ9G0G2</accession>